<reference evidence="2 3" key="1">
    <citation type="submission" date="2017-04" db="EMBL/GenBank/DDBJ databases">
        <authorList>
            <person name="Criscuolo A."/>
        </authorList>
    </citation>
    <scope>NUCLEOTIDE SEQUENCE [LARGE SCALE GENOMIC DNA]</scope>
    <source>
        <strain evidence="2">16-00174</strain>
    </source>
</reference>
<feature type="transmembrane region" description="Helical" evidence="1">
    <location>
        <begin position="12"/>
        <end position="29"/>
    </location>
</feature>
<sequence length="31" mass="3742">MEIIYDYPIWTTWFICVIFFGLASVIETIKK</sequence>
<name>A0A7D8D775_9BACI</name>
<keyword evidence="1" id="KW-0812">Transmembrane</keyword>
<evidence type="ECO:0000313" key="2">
    <source>
        <dbReference type="EMBL" id="SME39340.1"/>
    </source>
</evidence>
<accession>A0A7D8D775</accession>
<keyword evidence="1" id="KW-0472">Membrane</keyword>
<keyword evidence="1" id="KW-1133">Transmembrane helix</keyword>
<dbReference type="EMBL" id="FWYW01000092">
    <property type="protein sequence ID" value="SME39340.1"/>
    <property type="molecule type" value="Genomic_DNA"/>
</dbReference>
<organism evidence="2 3">
    <name type="scientific">Bacillus paranthracis</name>
    <dbReference type="NCBI Taxonomy" id="2026186"/>
    <lineage>
        <taxon>Bacteria</taxon>
        <taxon>Bacillati</taxon>
        <taxon>Bacillota</taxon>
        <taxon>Bacilli</taxon>
        <taxon>Bacillales</taxon>
        <taxon>Bacillaceae</taxon>
        <taxon>Bacillus</taxon>
        <taxon>Bacillus cereus group</taxon>
    </lineage>
</organism>
<evidence type="ECO:0000313" key="3">
    <source>
        <dbReference type="Proteomes" id="UP000194422"/>
    </source>
</evidence>
<dbReference type="AlphaFoldDB" id="A0A7D8D775"/>
<dbReference type="Proteomes" id="UP000194422">
    <property type="component" value="Unassembled WGS sequence"/>
</dbReference>
<evidence type="ECO:0000256" key="1">
    <source>
        <dbReference type="SAM" id="Phobius"/>
    </source>
</evidence>
<comment type="caution">
    <text evidence="2">The sequence shown here is derived from an EMBL/GenBank/DDBJ whole genome shotgun (WGS) entry which is preliminary data.</text>
</comment>
<proteinExistence type="predicted"/>
<protein>
    <submittedName>
        <fullName evidence="2">Uncharacterized protein</fullName>
    </submittedName>
</protein>
<gene>
    <name evidence="2" type="ORF">BACERE00174_05185</name>
</gene>